<sequence>MSIVPKKLAIYYSYPSIANGSNGNIASAVAVFQQYDLVVLGSGLELATHPDHLNTISIINDPGMANTTVFGYIDSTLSLDVVQGKIDLWNAMSVKGIFLDKFGYDFGNTRLVQRELVWCVQAKGLKAFVNAFNVDDAFSSAVTTNNPNGLATRLGANDWYLAESFAIINGAYDDNDLDNNGIKDFQDKAAKMSSYHTTVGTNMAAVATADASAFDQNKADYSYYAAVLNNFQAWGYGEQYYSASSASMPFRTRKAILGTHFTENVVNSSGIIERTTNIGIHVDTNAHTVSNATA</sequence>
<gene>
    <name evidence="1" type="ORF">Edafosvirus39_5</name>
</gene>
<proteinExistence type="predicted"/>
<name>A0A3G4ZVD1_9VIRU</name>
<organism evidence="1">
    <name type="scientific">Edafosvirus sp</name>
    <dbReference type="NCBI Taxonomy" id="2487765"/>
    <lineage>
        <taxon>Viruses</taxon>
        <taxon>Varidnaviria</taxon>
        <taxon>Bamfordvirae</taxon>
        <taxon>Nucleocytoviricota</taxon>
        <taxon>Megaviricetes</taxon>
        <taxon>Imitervirales</taxon>
        <taxon>Mimiviridae</taxon>
        <taxon>Klosneuvirinae</taxon>
    </lineage>
</organism>
<accession>A0A3G4ZVD1</accession>
<reference evidence="1" key="1">
    <citation type="submission" date="2018-10" db="EMBL/GenBank/DDBJ databases">
        <title>Hidden diversity of soil giant viruses.</title>
        <authorList>
            <person name="Schulz F."/>
            <person name="Alteio L."/>
            <person name="Goudeau D."/>
            <person name="Ryan E.M."/>
            <person name="Malmstrom R.R."/>
            <person name="Blanchard J."/>
            <person name="Woyke T."/>
        </authorList>
    </citation>
    <scope>NUCLEOTIDE SEQUENCE</scope>
    <source>
        <strain evidence="1">EDV1</strain>
    </source>
</reference>
<evidence type="ECO:0000313" key="1">
    <source>
        <dbReference type="EMBL" id="AYV78852.1"/>
    </source>
</evidence>
<dbReference type="EMBL" id="MK072104">
    <property type="protein sequence ID" value="AYV78852.1"/>
    <property type="molecule type" value="Genomic_DNA"/>
</dbReference>
<protein>
    <submittedName>
        <fullName evidence="1">Uncharacterized protein</fullName>
    </submittedName>
</protein>